<gene>
    <name evidence="2" type="ORF">Q4528_16640</name>
</gene>
<keyword evidence="3" id="KW-1185">Reference proteome</keyword>
<feature type="transmembrane region" description="Helical" evidence="1">
    <location>
        <begin position="48"/>
        <end position="75"/>
    </location>
</feature>
<keyword evidence="1" id="KW-0812">Transmembrane</keyword>
<dbReference type="Proteomes" id="UP001170310">
    <property type="component" value="Unassembled WGS sequence"/>
</dbReference>
<evidence type="ECO:0000313" key="3">
    <source>
        <dbReference type="Proteomes" id="UP001170310"/>
    </source>
</evidence>
<keyword evidence="1" id="KW-0472">Membrane</keyword>
<organism evidence="2 3">
    <name type="scientific">Staphylococcus pasteuri_A</name>
    <dbReference type="NCBI Taxonomy" id="3062664"/>
    <lineage>
        <taxon>Bacteria</taxon>
        <taxon>Bacillati</taxon>
        <taxon>Bacillota</taxon>
        <taxon>Bacilli</taxon>
        <taxon>Bacillales</taxon>
        <taxon>Staphylococcaceae</taxon>
        <taxon>Staphylococcus</taxon>
    </lineage>
</organism>
<sequence length="76" mass="7913">TPGLTVAVFNIPDDKVSFATGLYKMGATLCKAFGVAINTTIFTVCSQFYPVATAATITFLTGAVMMVLGVISAFIL</sequence>
<keyword evidence="1" id="KW-1133">Transmembrane helix</keyword>
<comment type="caution">
    <text evidence="2">The sequence shown here is derived from an EMBL/GenBank/DDBJ whole genome shotgun (WGS) entry which is preliminary data.</text>
</comment>
<name>A0AAW7YTS9_9STAP</name>
<feature type="non-terminal residue" evidence="2">
    <location>
        <position position="1"/>
    </location>
</feature>
<evidence type="ECO:0000256" key="1">
    <source>
        <dbReference type="SAM" id="Phobius"/>
    </source>
</evidence>
<feature type="non-terminal residue" evidence="2">
    <location>
        <position position="76"/>
    </location>
</feature>
<evidence type="ECO:0000313" key="2">
    <source>
        <dbReference type="EMBL" id="MDO6575734.1"/>
    </source>
</evidence>
<dbReference type="AlphaFoldDB" id="A0AAW7YTS9"/>
<protein>
    <submittedName>
        <fullName evidence="2">MFS transporter</fullName>
    </submittedName>
</protein>
<proteinExistence type="predicted"/>
<dbReference type="EMBL" id="JAUOQO010001145">
    <property type="protein sequence ID" value="MDO6575734.1"/>
    <property type="molecule type" value="Genomic_DNA"/>
</dbReference>
<accession>A0AAW7YTS9</accession>
<reference evidence="2" key="1">
    <citation type="submission" date="2023-07" db="EMBL/GenBank/DDBJ databases">
        <title>Genome content predicts the carbon catabolic preferences of heterotrophic bacteria.</title>
        <authorList>
            <person name="Gralka M."/>
        </authorList>
    </citation>
    <scope>NUCLEOTIDE SEQUENCE</scope>
    <source>
        <strain evidence="2">E2R20</strain>
    </source>
</reference>